<feature type="domain" description="Sushi" evidence="7">
    <location>
        <begin position="2387"/>
        <end position="2446"/>
    </location>
</feature>
<feature type="domain" description="Sushi" evidence="7">
    <location>
        <begin position="2827"/>
        <end position="2883"/>
    </location>
</feature>
<comment type="caution">
    <text evidence="8">The sequence shown here is derived from an EMBL/GenBank/DDBJ whole genome shotgun (WGS) entry which is preliminary data.</text>
</comment>
<dbReference type="InterPro" id="IPR000772">
    <property type="entry name" value="Ricin_B_lectin"/>
</dbReference>
<dbReference type="Proteomes" id="UP001642483">
    <property type="component" value="Unassembled WGS sequence"/>
</dbReference>
<feature type="disulfide bond" evidence="5">
    <location>
        <begin position="2786"/>
        <end position="2813"/>
    </location>
</feature>
<feature type="domain" description="Sushi" evidence="7">
    <location>
        <begin position="428"/>
        <end position="482"/>
    </location>
</feature>
<feature type="domain" description="Sushi" evidence="7">
    <location>
        <begin position="1377"/>
        <end position="1438"/>
    </location>
</feature>
<feature type="domain" description="Sushi" evidence="7">
    <location>
        <begin position="2626"/>
        <end position="2690"/>
    </location>
</feature>
<feature type="domain" description="Sushi" evidence="7">
    <location>
        <begin position="498"/>
        <end position="549"/>
    </location>
</feature>
<feature type="domain" description="Sushi" evidence="7">
    <location>
        <begin position="815"/>
        <end position="877"/>
    </location>
</feature>
<feature type="domain" description="Sushi" evidence="7">
    <location>
        <begin position="940"/>
        <end position="1002"/>
    </location>
</feature>
<dbReference type="SMART" id="SM00032">
    <property type="entry name" value="CCP"/>
    <property type="match status" value="33"/>
</dbReference>
<evidence type="ECO:0000313" key="9">
    <source>
        <dbReference type="Proteomes" id="UP001642483"/>
    </source>
</evidence>
<feature type="domain" description="Sushi" evidence="7">
    <location>
        <begin position="2072"/>
        <end position="2138"/>
    </location>
</feature>
<protein>
    <recommendedName>
        <fullName evidence="7">Sushi domain-containing protein</fullName>
    </recommendedName>
</protein>
<name>A0ABP0EXN1_CLALP</name>
<keyword evidence="2" id="KW-0677">Repeat</keyword>
<feature type="domain" description="Sushi" evidence="7">
    <location>
        <begin position="2752"/>
        <end position="2815"/>
    </location>
</feature>
<feature type="disulfide bond" evidence="5">
    <location>
        <begin position="3409"/>
        <end position="3436"/>
    </location>
</feature>
<feature type="domain" description="Sushi" evidence="7">
    <location>
        <begin position="612"/>
        <end position="674"/>
    </location>
</feature>
<feature type="domain" description="Sushi" evidence="7">
    <location>
        <begin position="1938"/>
        <end position="2005"/>
    </location>
</feature>
<evidence type="ECO:0000256" key="5">
    <source>
        <dbReference type="PROSITE-ProRule" id="PRU00302"/>
    </source>
</evidence>
<feature type="domain" description="Sushi" evidence="7">
    <location>
        <begin position="349"/>
        <end position="412"/>
    </location>
</feature>
<evidence type="ECO:0000313" key="8">
    <source>
        <dbReference type="EMBL" id="CAK8671143.1"/>
    </source>
</evidence>
<dbReference type="PROSITE" id="PS50231">
    <property type="entry name" value="RICIN_B_LECTIN"/>
    <property type="match status" value="6"/>
</dbReference>
<feature type="disulfide bond" evidence="5">
    <location>
        <begin position="1877"/>
        <end position="1920"/>
    </location>
</feature>
<feature type="disulfide bond" evidence="5">
    <location>
        <begin position="2661"/>
        <end position="2688"/>
    </location>
</feature>
<feature type="disulfide bond" evidence="5">
    <location>
        <begin position="645"/>
        <end position="672"/>
    </location>
</feature>
<keyword evidence="4" id="KW-0325">Glycoprotein</keyword>
<sequence length="3447" mass="375303">MNMASTSGSSQLLVMNKSFRRYRKRLLCISAAVVSSSLVACSLTIGLFLYFHTDDSPHLRSNLFARIRITKVEDEQIEWSSILKNPENDQTKHTKEMVEYQLKVALMQVADEVDSVSVMKFQEDQFARLVGASNRGVEVSFKIELSQMINSSKEVEDFKDKLVMFFAKDNKMVVDLDSLEITSDPKLQGRSFDTFETFLSDSRYDLSHVELSGITRPEINDDKITCPTLQTIDYGFISPLTCLVADNSKLGDTCFFFCVVNHTLIGEDKITCMSTGHWSHSPPLCKVQCQPLGKAFGIEVQPRSCSDKVSLAGTHCFHHCASGFVLDGDASRVCTGAGAWSGTPPVCRRTCASLSIPDSGNIWPTSCSTDHLQPAGTVCSFSCREGYALAGSPTLLCDMDGRWNFPAPTCRQGCFPLLAPASGEIFPSICAENSVTAGRRAVVMEGIICVAWCSEGYRLEGSTQRLCTTGGIWTGEETYCSKLCPSLKLPRLMGASPAYCTDVKRNSELAEGQKCELFCPDGFEPSNEVDAVMCLSNGSWSQIPDACIRTCRSHAKVLNGVLSPDSCYGANPLLQDTRCTLDCDDGFELRGSMQVQCLATGKWTDHLGECLKRCPSLTPPSHGSLTPNNCSATQLFQGSECQYICDSDYGLEGDESRTCLTDGTWSGDPPECVAENQFLIRQTTADRDVCLDINTVTGFVEKKQIKKCSFNNRLQRWTILSQGLIRNVALRKCIEVEHTEVGSYLTLQDCSDDDERQKWDWTDNGDVTLHNTNLQLGYGYASIGKIMLVEESDALTWYAVTSSGQQSLYSTFSNSSCPRLRVPSFTNISPTACAENQTILNETTCSFSCAENRKLVGEGNRSCSNGRWNGTYPTCETACQPLSPPSGNGTVTAECQSGLQDEGKVCEFDCPLSNYHLEGEAVLICLSTGNWSTSPATCTLRCPQLDAVENGILFPSSCSADDSSIGASCNLSCEQPYKAKTLTSLTCLTNGSWSFGNFSCEQGCYDVNAPPGGGNVSCDSDELWEGDQCTYSCGDEEHRVLASVTPGSGDTTLLADPGPSGTISRTCKANGTFNGTLPSCVSVCEQLSIPSNGTLQPSNCSSSRKVEGSRCELRCSTGFGVQGSPVATCQSDGEWSMDGFQCQEETQFVIKIKDSSNPVCLEVNTSLAENHLDYLRVLKRDSISTCLNSTNALWTWSSAHQLKHVQSRYCLAVLDKNAKRLTPLLLRNCSTSDLSQQWSCSPTDPHLLHLTHHPLHVHLGDSNSNQAAAYRHPVGHIINEKELWLGVDATNNSHAVAPCSLHTDRCAPFVIPEHATVTPSSCSDGNVVSVNTTCIVTCSTGYILRHILTTGISATCNDQTEWDYNDTVNTFPLECTQPCPGMSVESSVNFSSNCENGLATFGDVCNFTCDEPNQMIGEPHSVCGLNGAWSSTSPTCIRVCPHLAPSTHTLANQTVYATPGNCLYDDDILASQVVSDDECSYSCNPMYTVGNTSMTRTCLSNGSFDHSLPTCYIPQASTTYSDSSCGTPPSHSQYVGRLLRVENCTTPADTQRLCAVYGCSSGYKIPSGDTIHCAANSYTWPSPPMCKRLCPDISTQCSGKVEGEYCIIECEAQQTISHGNNRLLCNVDGTWSDTLPYCVDKAHFKIQSSLQSSGDSLCISHNGKVNIDAKVMLASCSPSNQNDLLWSWESSSLIRHIRSGFCLSSSDRKHGSSLKLEECNVLDQLQQWRCSDVADHPHRINLRSDDEFMWVAGSVLTGNSSDGVRLLHSSFFTDSQKNSSELGVSWVAINESQPSVTNVTLCAVQSSIVQCPPLSSVVPLGGVMEPSMCAETWSQEGQNCTLECGSGYTLPSDSSTTSECLREGTWSTLELECLQVCPNLASPEHGAISACNESSLTEGSTCDFTCDEDYELIGDSQRVCQWDGRWSGVTVLCAKRCETLPVPSNALVSPQECASEDSDVISGTVCLYTCVEGYRISIALDASSEVTRTCFQNGTWSDRAPSCVRVCSAQEDPPNGKISPVLCTTQSSTAGFSCKVKCDDGYAVFGNDTRECGFDGVWTNSVTDDLGAVCRSKCHPLPATDNSVMECNVIGSSSSEFVSGSRCSVECESGFGLAAGSSRTRHCNDSAMWTGQAMTCEREEQFAVFLRRTSKSNLKPHICLVADDDDLDAVIKMDHSQCQTEQNLLHKWSWYNNWLIKNAGTGRCLSVENLEVGEKLRTTTCDDVTNNKWSCDAVSGRPWFLRLAASNFFLDYGHASSTNVWLMNTESIDLKHDEVHWYARHFNPDGYTPLTQSPPVTVCSMRLNHGICSPLRSPAYGSVHPYACSGNEMGIHVGTKCQFDCVVGYKLTGGSTQATCQQNGLWSGATPLCTALCPRLPAPAHGRIFPPSCVENVDSDDEDSSHHTGVIQDGTCSFECNRGWRLVDGPSILSCLRSRKWNARQPTCKRVCPVLSSAENAEVLNQDCLTTELTEGSICSYQCHDGYAIRSVSASCNTQSNSSVMTAAVDNEGYCSNKQSENDDGYETVVHLSCSSDGKWSASEPDCGPLCPPLSYPKNGFVRPLSCVERPQVAGTSCAFECNEKYFARGEWSNVTCHSGKWIPTQRLLDSDFDVYGLDDYELLIPTCDFYCPPLVMVAVNRSTLLPSKCASEKNKVGSKCEIVCESGFILRGTPSVTCRHDGTWDGSLGFCLKKCPSLGAPPNGAIHPIECTMTQMGDGATCTFSCMDKYALDGAVTTLCNGSGLWSSPAPTCKRRCPALPQLYNGQAAPITSCFTEHITMGEQCSFSCLDGFLLVGSDTVECTESGEWNNEPPTCNRICANPEVNRGHVMCVIDGAEQRLVDDHVLTWGTKCRVECAVNYSPTRGTVFTCRNDGQWRPSVPDCVETGVAMYILQTLGSTSVCLTEDETKHVVVQMSQSKCLEHGDFVNPSTWRWLDQYNIQNAHSGNCIAVRSASENERIRTVPCNTGHPLQHWDCSVHNPFQVVLHGTILAPTTFYSSIGEVILQTWSDSHSYYSTFDLVTLTHSSICSRRPGSVCPPLSNPEGGRVVPVGNCTSDNVRAGQHCSYECNEGISLHGDDFTTCMGNGLWMNPPPICTNLCEPLAGDIAPSSYLIDADCVFDYLKVGHLCAAKCVSGYDLHGNDTRECLPSGTWSPLQYQCHRTCPSIFGILNGEVSPLPCRSNLCQFKCKPGYVLVGETRELRCVDGSWDNVLPKCIQDIQFRIILKGSSTQREMCLTVDKDPDKPLVKAPCTPLQSNDGSQLFKWGFTSDHLVHPDSGKCMNGSRQTWGKIRLSNCSDADPDQMWDCGESSGIYEYSLRLRNSSSFLDNGPSADYLPTPIEGLLHVVMETDYYETSLWFARHHFGKGTVCSMRSTKQCPPFPQILNGVVSPSSCHDHSAVVKGLVCSVTCDAGYMLDLTEQAVCGSDGTWSTPIPVCTGVLCAARAQA</sequence>
<organism evidence="8 9">
    <name type="scientific">Clavelina lepadiformis</name>
    <name type="common">Light-bulb sea squirt</name>
    <name type="synonym">Ascidia lepadiformis</name>
    <dbReference type="NCBI Taxonomy" id="159417"/>
    <lineage>
        <taxon>Eukaryota</taxon>
        <taxon>Metazoa</taxon>
        <taxon>Chordata</taxon>
        <taxon>Tunicata</taxon>
        <taxon>Ascidiacea</taxon>
        <taxon>Aplousobranchia</taxon>
        <taxon>Clavelinidae</taxon>
        <taxon>Clavelina</taxon>
    </lineage>
</organism>
<evidence type="ECO:0000256" key="4">
    <source>
        <dbReference type="ARBA" id="ARBA00023180"/>
    </source>
</evidence>
<keyword evidence="6" id="KW-0812">Transmembrane</keyword>
<evidence type="ECO:0000259" key="7">
    <source>
        <dbReference type="PROSITE" id="PS50923"/>
    </source>
</evidence>
<dbReference type="Pfam" id="PF00652">
    <property type="entry name" value="Ricin_B_lectin"/>
    <property type="match status" value="3"/>
</dbReference>
<feature type="domain" description="Sushi" evidence="7">
    <location>
        <begin position="3160"/>
        <end position="3216"/>
    </location>
</feature>
<dbReference type="CDD" id="cd00033">
    <property type="entry name" value="CCP"/>
    <property type="match status" value="24"/>
</dbReference>
<feature type="domain" description="Sushi" evidence="7">
    <location>
        <begin position="224"/>
        <end position="287"/>
    </location>
</feature>
<gene>
    <name evidence="8" type="ORF">CVLEPA_LOCUS162</name>
</gene>
<dbReference type="SUPFAM" id="SSF50370">
    <property type="entry name" value="Ricin B-like lectins"/>
    <property type="match status" value="6"/>
</dbReference>
<reference evidence="8 9" key="1">
    <citation type="submission" date="2024-02" db="EMBL/GenBank/DDBJ databases">
        <authorList>
            <person name="Daric V."/>
            <person name="Darras S."/>
        </authorList>
    </citation>
    <scope>NUCLEOTIDE SEQUENCE [LARGE SCALE GENOMIC DNA]</scope>
</reference>
<feature type="disulfide bond" evidence="5">
    <location>
        <begin position="3067"/>
        <end position="3094"/>
    </location>
</feature>
<feature type="disulfide bond" evidence="5">
    <location>
        <begin position="1115"/>
        <end position="1142"/>
    </location>
</feature>
<feature type="domain" description="Sushi" evidence="7">
    <location>
        <begin position="3033"/>
        <end position="3096"/>
    </location>
</feature>
<keyword evidence="6" id="KW-0472">Membrane</keyword>
<dbReference type="InterPro" id="IPR035976">
    <property type="entry name" value="Sushi/SCR/CCP_sf"/>
</dbReference>
<dbReference type="SMART" id="SM00458">
    <property type="entry name" value="RICIN"/>
    <property type="match status" value="4"/>
</dbReference>
<evidence type="ECO:0000256" key="2">
    <source>
        <dbReference type="ARBA" id="ARBA00022737"/>
    </source>
</evidence>
<dbReference type="PROSITE" id="PS50923">
    <property type="entry name" value="SUSHI"/>
    <property type="match status" value="21"/>
</dbReference>
<feature type="disulfide bond" evidence="5">
    <location>
        <begin position="258"/>
        <end position="285"/>
    </location>
</feature>
<dbReference type="InterPro" id="IPR050350">
    <property type="entry name" value="Compl-Cell_Adhes-Reg"/>
</dbReference>
<dbReference type="InterPro" id="IPR035992">
    <property type="entry name" value="Ricin_B-like_lectins"/>
</dbReference>
<feature type="disulfide bond" evidence="5">
    <location>
        <begin position="1906"/>
        <end position="1933"/>
    </location>
</feature>
<dbReference type="PANTHER" id="PTHR19325">
    <property type="entry name" value="COMPLEMENT COMPONENT-RELATED SUSHI DOMAIN-CONTAINING"/>
    <property type="match status" value="1"/>
</dbReference>
<keyword evidence="3 5" id="KW-1015">Disulfide bond</keyword>
<feature type="disulfide bond" evidence="5">
    <location>
        <begin position="2854"/>
        <end position="2881"/>
    </location>
</feature>
<keyword evidence="1 5" id="KW-0768">Sushi</keyword>
<feature type="transmembrane region" description="Helical" evidence="6">
    <location>
        <begin position="26"/>
        <end position="51"/>
    </location>
</feature>
<feature type="disulfide bond" evidence="5">
    <location>
        <begin position="3187"/>
        <end position="3214"/>
    </location>
</feature>
<feature type="domain" description="Sushi" evidence="7">
    <location>
        <begin position="1082"/>
        <end position="1144"/>
    </location>
</feature>
<dbReference type="Gene3D" id="2.10.70.10">
    <property type="entry name" value="Complement Module, domain 1"/>
    <property type="match status" value="28"/>
</dbReference>
<dbReference type="SUPFAM" id="SSF57535">
    <property type="entry name" value="Complement control module/SCR domain"/>
    <property type="match status" value="30"/>
</dbReference>
<accession>A0ABP0EXN1</accession>
<dbReference type="Pfam" id="PF00084">
    <property type="entry name" value="Sushi"/>
    <property type="match status" value="24"/>
</dbReference>
<keyword evidence="9" id="KW-1185">Reference proteome</keyword>
<feature type="domain" description="Sushi" evidence="7">
    <location>
        <begin position="2306"/>
        <end position="2371"/>
    </location>
</feature>
<feature type="domain" description="Sushi" evidence="7">
    <location>
        <begin position="1875"/>
        <end position="1935"/>
    </location>
</feature>
<feature type="disulfide bond" evidence="5">
    <location>
        <begin position="383"/>
        <end position="410"/>
    </location>
</feature>
<dbReference type="InterPro" id="IPR000436">
    <property type="entry name" value="Sushi_SCR_CCP_dom"/>
</dbReference>
<dbReference type="CDD" id="cd23385">
    <property type="entry name" value="beta-trefoil_Ricin_MRC-like"/>
    <property type="match status" value="4"/>
</dbReference>
<dbReference type="Gene3D" id="2.80.10.50">
    <property type="match status" value="6"/>
</dbReference>
<dbReference type="EMBL" id="CAWYQH010000001">
    <property type="protein sequence ID" value="CAK8671143.1"/>
    <property type="molecule type" value="Genomic_DNA"/>
</dbReference>
<feature type="disulfide bond" evidence="5">
    <location>
        <begin position="1409"/>
        <end position="1436"/>
    </location>
</feature>
<feature type="domain" description="Sushi" evidence="7">
    <location>
        <begin position="1588"/>
        <end position="1640"/>
    </location>
</feature>
<feature type="domain" description="Sushi" evidence="7">
    <location>
        <begin position="3375"/>
        <end position="3438"/>
    </location>
</feature>
<comment type="caution">
    <text evidence="5">Lacks conserved residue(s) required for the propagation of feature annotation.</text>
</comment>
<evidence type="ECO:0000256" key="6">
    <source>
        <dbReference type="SAM" id="Phobius"/>
    </source>
</evidence>
<evidence type="ECO:0000256" key="3">
    <source>
        <dbReference type="ARBA" id="ARBA00023157"/>
    </source>
</evidence>
<feature type="disulfide bond" evidence="5">
    <location>
        <begin position="973"/>
        <end position="1000"/>
    </location>
</feature>
<evidence type="ECO:0000256" key="1">
    <source>
        <dbReference type="ARBA" id="ARBA00022659"/>
    </source>
</evidence>
<feature type="disulfide bond" evidence="5">
    <location>
        <begin position="453"/>
        <end position="480"/>
    </location>
</feature>
<keyword evidence="6" id="KW-1133">Transmembrane helix</keyword>
<proteinExistence type="predicted"/>
<dbReference type="PANTHER" id="PTHR19325:SF560">
    <property type="entry name" value="SUSHI, VON WILLEBRAND FACTOR TYPE A, EGF AND PENTRAXIN DOMAIN-CONTAINING PROTEIN 1"/>
    <property type="match status" value="1"/>
</dbReference>